<dbReference type="InterPro" id="IPR014169">
    <property type="entry name" value="Pal_lipo_C"/>
</dbReference>
<dbReference type="Pfam" id="PF00691">
    <property type="entry name" value="OmpA"/>
    <property type="match status" value="1"/>
</dbReference>
<dbReference type="EMBL" id="LZDN01000006">
    <property type="protein sequence ID" value="OBX51408.1"/>
    <property type="molecule type" value="Genomic_DNA"/>
</dbReference>
<feature type="domain" description="OmpA-like" evidence="10">
    <location>
        <begin position="62"/>
        <end position="175"/>
    </location>
</feature>
<dbReference type="InterPro" id="IPR036737">
    <property type="entry name" value="OmpA-like_sf"/>
</dbReference>
<dbReference type="Gene3D" id="3.30.1330.60">
    <property type="entry name" value="OmpA-like domain"/>
    <property type="match status" value="1"/>
</dbReference>
<feature type="signal peptide" evidence="9">
    <location>
        <begin position="1"/>
        <end position="22"/>
    </location>
</feature>
<evidence type="ECO:0000313" key="12">
    <source>
        <dbReference type="EMBL" id="OBX87133.1"/>
    </source>
</evidence>
<evidence type="ECO:0000256" key="7">
    <source>
        <dbReference type="ARBA" id="ARBA00023306"/>
    </source>
</evidence>
<feature type="chain" id="PRO_5013489764" description="Peptidoglycan-associated lipoprotein" evidence="9">
    <location>
        <begin position="23"/>
        <end position="175"/>
    </location>
</feature>
<dbReference type="EMBL" id="CP065728">
    <property type="protein sequence ID" value="QPT44248.1"/>
    <property type="molecule type" value="Genomic_DNA"/>
</dbReference>
<evidence type="ECO:0000313" key="15">
    <source>
        <dbReference type="Proteomes" id="UP000092671"/>
    </source>
</evidence>
<gene>
    <name evidence="8 13" type="primary">pal</name>
    <name evidence="12" type="ORF">A7456_08240</name>
    <name evidence="11" type="ORF">A9Z60_07390</name>
    <name evidence="13" type="ORF">I6G26_09335</name>
</gene>
<evidence type="ECO:0000259" key="10">
    <source>
        <dbReference type="PROSITE" id="PS51123"/>
    </source>
</evidence>
<evidence type="ECO:0000313" key="13">
    <source>
        <dbReference type="EMBL" id="QPT44248.1"/>
    </source>
</evidence>
<dbReference type="InterPro" id="IPR006690">
    <property type="entry name" value="OMPA-like_CS"/>
</dbReference>
<evidence type="ECO:0000256" key="1">
    <source>
        <dbReference type="ARBA" id="ARBA00022618"/>
    </source>
</evidence>
<proteinExistence type="inferred from homology"/>
<evidence type="ECO:0000256" key="2">
    <source>
        <dbReference type="ARBA" id="ARBA00022729"/>
    </source>
</evidence>
<keyword evidence="4 8" id="KW-0564">Palmitate</keyword>
<accession>A0A1B8QS01</accession>
<dbReference type="Proteomes" id="UP000594834">
    <property type="component" value="Chromosome"/>
</dbReference>
<reference evidence="13 16" key="3">
    <citation type="submission" date="2020-12" db="EMBL/GenBank/DDBJ databases">
        <title>FDA dAtabase for Regulatory Grade micrObial Sequences (FDA-ARGOS): Supporting development and validation of Infectious Disease Dx tests.</title>
        <authorList>
            <person name="Sproer C."/>
            <person name="Gronow S."/>
            <person name="Severitt S."/>
            <person name="Schroder I."/>
            <person name="Tallon L."/>
            <person name="Sadzewicz L."/>
            <person name="Zhao X."/>
            <person name="Boylan J."/>
            <person name="Ott S."/>
            <person name="Bowen H."/>
            <person name="Vavikolanu K."/>
            <person name="Mehta A."/>
            <person name="Aluvathingal J."/>
            <person name="Nadendla S."/>
            <person name="Lowell S."/>
            <person name="Myers T."/>
            <person name="Yan Y."/>
            <person name="Sichtig H."/>
        </authorList>
    </citation>
    <scope>NUCLEOTIDE SEQUENCE [LARGE SCALE GENOMIC DNA]</scope>
    <source>
        <strain evidence="13 16">FDAARGOS_869</strain>
    </source>
</reference>
<dbReference type="PROSITE" id="PS01068">
    <property type="entry name" value="OMPA_1"/>
    <property type="match status" value="1"/>
</dbReference>
<dbReference type="PANTHER" id="PTHR30329:SF21">
    <property type="entry name" value="LIPOPROTEIN YIAD-RELATED"/>
    <property type="match status" value="1"/>
</dbReference>
<dbReference type="CDD" id="cd07185">
    <property type="entry name" value="OmpA_C-like"/>
    <property type="match status" value="1"/>
</dbReference>
<dbReference type="GO" id="GO:0051301">
    <property type="term" value="P:cell division"/>
    <property type="evidence" value="ECO:0007669"/>
    <property type="project" value="UniProtKB-UniRule"/>
</dbReference>
<dbReference type="HAMAP" id="MF_02204">
    <property type="entry name" value="Pal"/>
    <property type="match status" value="1"/>
</dbReference>
<evidence type="ECO:0000313" key="11">
    <source>
        <dbReference type="EMBL" id="OBX51408.1"/>
    </source>
</evidence>
<evidence type="ECO:0000256" key="9">
    <source>
        <dbReference type="SAM" id="SignalP"/>
    </source>
</evidence>
<dbReference type="Proteomes" id="UP000092671">
    <property type="component" value="Unassembled WGS sequence"/>
</dbReference>
<dbReference type="InterPro" id="IPR006665">
    <property type="entry name" value="OmpA-like"/>
</dbReference>
<dbReference type="RefSeq" id="WP_066885620.1">
    <property type="nucleotide sequence ID" value="NZ_CP065728.1"/>
</dbReference>
<dbReference type="PRINTS" id="PR01021">
    <property type="entry name" value="OMPADOMAIN"/>
</dbReference>
<dbReference type="Proteomes" id="UP000092575">
    <property type="component" value="Unassembled WGS sequence"/>
</dbReference>
<sequence>MLTSKISTTLVLALTASTLMVAGCASQKPKSQVVVAPLGGHGVNAGHTGYTGGALVDNSVAIQNAAQNMQGVVHFDFDSDAIRPDAAAILDRQAQFLNANQTARVQIAGHTDERGSREYNMSLGERRAASVRSYLASKGVNSANIEILSFGEEQPIATGSNEASWAQNRRAELSY</sequence>
<reference evidence="11 15" key="2">
    <citation type="submission" date="2016-06" db="EMBL/GenBank/DDBJ databases">
        <title>Draft genome of Moraxella nonliquefaciens CCUG 60284.</title>
        <authorList>
            <person name="Salva-Serra F."/>
            <person name="Engstrom-Jakobsson H."/>
            <person name="Thorell K."/>
            <person name="Gonzales-Siles L."/>
            <person name="Karlsson R."/>
            <person name="Boulund F."/>
            <person name="Engstrand L."/>
            <person name="Kristiansson E."/>
            <person name="Moore E."/>
        </authorList>
    </citation>
    <scope>NUCLEOTIDE SEQUENCE [LARGE SCALE GENOMIC DNA]</scope>
    <source>
        <strain evidence="11 15">CCUG 60284</strain>
    </source>
</reference>
<dbReference type="STRING" id="478.A7456_08240"/>
<keyword evidence="3 8" id="KW-0472">Membrane</keyword>
<evidence type="ECO:0000256" key="3">
    <source>
        <dbReference type="ARBA" id="ARBA00023136"/>
    </source>
</evidence>
<evidence type="ECO:0000313" key="16">
    <source>
        <dbReference type="Proteomes" id="UP000594834"/>
    </source>
</evidence>
<comment type="function">
    <text evidence="8">Part of the Tol-Pal system, which plays a role in outer membrane invagination during cell division and is important for maintaining outer membrane integrity.</text>
</comment>
<keyword evidence="16" id="KW-1185">Reference proteome</keyword>
<keyword evidence="1 8" id="KW-0132">Cell division</keyword>
<comment type="similarity">
    <text evidence="8">Belongs to the Pal lipoprotein family.</text>
</comment>
<name>A0A1B8QS01_MORNO</name>
<dbReference type="PROSITE" id="PS51123">
    <property type="entry name" value="OMPA_2"/>
    <property type="match status" value="1"/>
</dbReference>
<dbReference type="InterPro" id="IPR039001">
    <property type="entry name" value="Pal"/>
</dbReference>
<dbReference type="AlphaFoldDB" id="A0A1B8QS01"/>
<keyword evidence="2 8" id="KW-0732">Signal</keyword>
<dbReference type="InterPro" id="IPR006664">
    <property type="entry name" value="OMP_bac"/>
</dbReference>
<dbReference type="EMBL" id="LXTW01000003">
    <property type="protein sequence ID" value="OBX87133.1"/>
    <property type="molecule type" value="Genomic_DNA"/>
</dbReference>
<keyword evidence="7 8" id="KW-0131">Cell cycle</keyword>
<protein>
    <recommendedName>
        <fullName evidence="8">Peptidoglycan-associated lipoprotein</fullName>
        <shortName evidence="8">PAL</shortName>
    </recommendedName>
</protein>
<dbReference type="OrthoDB" id="9809164at2"/>
<reference evidence="12 14" key="1">
    <citation type="submission" date="2016-05" db="EMBL/GenBank/DDBJ databases">
        <title>Draft genome sequence of Moraxella nonliquefaciens CCUG 348T.</title>
        <authorList>
            <person name="Salva-Serra F."/>
            <person name="Engstrom-Jakobsson H."/>
            <person name="Thorell K."/>
            <person name="Gonzales-Siles L."/>
            <person name="Karlsson R."/>
            <person name="Boulund F."/>
            <person name="Engstrand L."/>
            <person name="Kristiansson E."/>
            <person name="Moore E."/>
        </authorList>
    </citation>
    <scope>NUCLEOTIDE SEQUENCE [LARGE SCALE GENOMIC DNA]</scope>
    <source>
        <strain evidence="12 14">CCUG 348</strain>
    </source>
</reference>
<organism evidence="12 14">
    <name type="scientific">Moraxella nonliquefaciens</name>
    <dbReference type="NCBI Taxonomy" id="478"/>
    <lineage>
        <taxon>Bacteria</taxon>
        <taxon>Pseudomonadati</taxon>
        <taxon>Pseudomonadota</taxon>
        <taxon>Gammaproteobacteria</taxon>
        <taxon>Moraxellales</taxon>
        <taxon>Moraxellaceae</taxon>
        <taxon>Moraxella</taxon>
    </lineage>
</organism>
<evidence type="ECO:0000256" key="5">
    <source>
        <dbReference type="ARBA" id="ARBA00023237"/>
    </source>
</evidence>
<evidence type="ECO:0000256" key="4">
    <source>
        <dbReference type="ARBA" id="ARBA00023139"/>
    </source>
</evidence>
<dbReference type="PROSITE" id="PS51257">
    <property type="entry name" value="PROKAR_LIPOPROTEIN"/>
    <property type="match status" value="1"/>
</dbReference>
<dbReference type="GO" id="GO:0009279">
    <property type="term" value="C:cell outer membrane"/>
    <property type="evidence" value="ECO:0007669"/>
    <property type="project" value="UniProtKB-SubCell"/>
</dbReference>
<evidence type="ECO:0000256" key="8">
    <source>
        <dbReference type="HAMAP-Rule" id="MF_02204"/>
    </source>
</evidence>
<dbReference type="PANTHER" id="PTHR30329">
    <property type="entry name" value="STATOR ELEMENT OF FLAGELLAR MOTOR COMPLEX"/>
    <property type="match status" value="1"/>
</dbReference>
<dbReference type="SUPFAM" id="SSF103088">
    <property type="entry name" value="OmpA-like"/>
    <property type="match status" value="1"/>
</dbReference>
<dbReference type="NCBIfam" id="TIGR02802">
    <property type="entry name" value="Pal_lipo"/>
    <property type="match status" value="1"/>
</dbReference>
<comment type="subcellular location">
    <subcellularLocation>
        <location evidence="8">Cell outer membrane</location>
        <topology evidence="8">Lipid-anchor</topology>
    </subcellularLocation>
</comment>
<dbReference type="InterPro" id="IPR050330">
    <property type="entry name" value="Bact_OuterMem_StrucFunc"/>
</dbReference>
<keyword evidence="5 8" id="KW-0998">Cell outer membrane</keyword>
<keyword evidence="6 8" id="KW-0449">Lipoprotein</keyword>
<evidence type="ECO:0000313" key="14">
    <source>
        <dbReference type="Proteomes" id="UP000092575"/>
    </source>
</evidence>
<evidence type="ECO:0000256" key="6">
    <source>
        <dbReference type="ARBA" id="ARBA00023288"/>
    </source>
</evidence>
<comment type="subunit">
    <text evidence="8">The Tol-Pal system is composed of five core proteins: the inner membrane proteins TolA, TolQ and TolR, the periplasmic protein TolB and the outer membrane protein Pal. They form a network linking the inner and outer membranes and the peptidoglycan layer.</text>
</comment>